<feature type="modified residue" description="4-aspartylphosphate" evidence="10">
    <location>
        <position position="55"/>
    </location>
</feature>
<feature type="domain" description="HTH araC/xylS-type" evidence="11">
    <location>
        <begin position="444"/>
        <end position="543"/>
    </location>
</feature>
<dbReference type="SUPFAM" id="SSF46689">
    <property type="entry name" value="Homeodomain-like"/>
    <property type="match status" value="2"/>
</dbReference>
<protein>
    <recommendedName>
        <fullName evidence="2">Stage 0 sporulation protein A homolog</fullName>
    </recommendedName>
</protein>
<dbReference type="eggNOG" id="COG2207">
    <property type="taxonomic scope" value="Bacteria"/>
</dbReference>
<dbReference type="GO" id="GO:0043565">
    <property type="term" value="F:sequence-specific DNA binding"/>
    <property type="evidence" value="ECO:0007669"/>
    <property type="project" value="InterPro"/>
</dbReference>
<dbReference type="Pfam" id="PF12833">
    <property type="entry name" value="HTH_18"/>
    <property type="match status" value="1"/>
</dbReference>
<evidence type="ECO:0000313" key="13">
    <source>
        <dbReference type="EMBL" id="SES25968.1"/>
    </source>
</evidence>
<name>A0A1H9VWP3_BUTFI</name>
<dbReference type="Proteomes" id="UP000182584">
    <property type="component" value="Unassembled WGS sequence"/>
</dbReference>
<dbReference type="InterPro" id="IPR001789">
    <property type="entry name" value="Sig_transdc_resp-reg_receiver"/>
</dbReference>
<organism evidence="13 14">
    <name type="scientific">Butyrivibrio fibrisolvens</name>
    <dbReference type="NCBI Taxonomy" id="831"/>
    <lineage>
        <taxon>Bacteria</taxon>
        <taxon>Bacillati</taxon>
        <taxon>Bacillota</taxon>
        <taxon>Clostridia</taxon>
        <taxon>Lachnospirales</taxon>
        <taxon>Lachnospiraceae</taxon>
        <taxon>Butyrivibrio</taxon>
    </lineage>
</organism>
<feature type="domain" description="Response regulatory" evidence="12">
    <location>
        <begin position="3"/>
        <end position="120"/>
    </location>
</feature>
<dbReference type="eggNOG" id="COG4753">
    <property type="taxonomic scope" value="Bacteria"/>
</dbReference>
<evidence type="ECO:0000256" key="5">
    <source>
        <dbReference type="ARBA" id="ARBA00023012"/>
    </source>
</evidence>
<dbReference type="InterPro" id="IPR051552">
    <property type="entry name" value="HptR"/>
</dbReference>
<evidence type="ECO:0000256" key="7">
    <source>
        <dbReference type="ARBA" id="ARBA00023125"/>
    </source>
</evidence>
<dbReference type="PANTHER" id="PTHR42713">
    <property type="entry name" value="HISTIDINE KINASE-RELATED"/>
    <property type="match status" value="1"/>
</dbReference>
<gene>
    <name evidence="13" type="ORF">SAMN04487884_12556</name>
</gene>
<evidence type="ECO:0000256" key="2">
    <source>
        <dbReference type="ARBA" id="ARBA00018672"/>
    </source>
</evidence>
<dbReference type="AlphaFoldDB" id="A0A1H9VWP3"/>
<dbReference type="OrthoDB" id="9794370at2"/>
<comment type="function">
    <text evidence="9">May play the central regulatory role in sporulation. It may be an element of the effector pathway responsible for the activation of sporulation genes in response to nutritional stress. Spo0A may act in concert with spo0H (a sigma factor) to control the expression of some genes that are critical to the sporulation process.</text>
</comment>
<dbReference type="EMBL" id="FOGJ01000025">
    <property type="protein sequence ID" value="SES25968.1"/>
    <property type="molecule type" value="Genomic_DNA"/>
</dbReference>
<dbReference type="GO" id="GO:0003700">
    <property type="term" value="F:DNA-binding transcription factor activity"/>
    <property type="evidence" value="ECO:0007669"/>
    <property type="project" value="InterPro"/>
</dbReference>
<evidence type="ECO:0000256" key="6">
    <source>
        <dbReference type="ARBA" id="ARBA00023015"/>
    </source>
</evidence>
<dbReference type="SUPFAM" id="SSF52172">
    <property type="entry name" value="CheY-like"/>
    <property type="match status" value="1"/>
</dbReference>
<dbReference type="InterPro" id="IPR018060">
    <property type="entry name" value="HTH_AraC"/>
</dbReference>
<evidence type="ECO:0000256" key="8">
    <source>
        <dbReference type="ARBA" id="ARBA00023163"/>
    </source>
</evidence>
<dbReference type="PANTHER" id="PTHR42713:SF3">
    <property type="entry name" value="TRANSCRIPTIONAL REGULATORY PROTEIN HPTR"/>
    <property type="match status" value="1"/>
</dbReference>
<dbReference type="CDD" id="cd17536">
    <property type="entry name" value="REC_YesN-like"/>
    <property type="match status" value="1"/>
</dbReference>
<dbReference type="PROSITE" id="PS01124">
    <property type="entry name" value="HTH_ARAC_FAMILY_2"/>
    <property type="match status" value="1"/>
</dbReference>
<dbReference type="GO" id="GO:0005737">
    <property type="term" value="C:cytoplasm"/>
    <property type="evidence" value="ECO:0007669"/>
    <property type="project" value="UniProtKB-SubCell"/>
</dbReference>
<sequence length="544" mass="61738">MISVFLVEDEIVMREGIRSNINWSAEGYKFVGEAGDGELAYPMIRDLKPDIVITDIRMPFMDGLELSRLIKKELPSTRIIILSGYDDFQYAREAISIGVTDYLLKPISGAQLLEAIGKVSDGIKAEQDQLRFMERYKKEREENRILEKRVLFRQLVAGALSMPEILNKGKALGINLAAGAYGIVMFQIKVSDESRGEGQITESYSESIEKITSVIRDKYNSKEGIQVYEQLGGVFVFLVLGRDRQETADSMDGLLGDLEDMMSDKSGINYYAGTGCVVDRIREVGRSYESASKAFAHRFLYDSSRVFDGHRNTDQAAESAPINMDEIDIGKLDRRIVTSFLNNGSSEELLHFVEDFVDNTGKGNFQSLIFRQYISVDLYFTVVSFLESIGYSRDEITEKLGNIGDGQSSQGDTDKTKDYIHDILSKALEMRDKVCDSRYSSLINSARSYIYDHYSDEDISLNQVAASVNISPNHFSSVFKKETGETFIEFLTRVRMDKAKELLETTDLKAQEIGYKIGYRDPHYFSYIFKKTQNITPRQYRDKV</sequence>
<evidence type="ECO:0000256" key="10">
    <source>
        <dbReference type="PROSITE-ProRule" id="PRU00169"/>
    </source>
</evidence>
<keyword evidence="7" id="KW-0238">DNA-binding</keyword>
<keyword evidence="3" id="KW-0963">Cytoplasm</keyword>
<dbReference type="InterPro" id="IPR009057">
    <property type="entry name" value="Homeodomain-like_sf"/>
</dbReference>
<proteinExistence type="predicted"/>
<keyword evidence="5" id="KW-0902">Two-component regulatory system</keyword>
<evidence type="ECO:0000313" key="14">
    <source>
        <dbReference type="Proteomes" id="UP000182584"/>
    </source>
</evidence>
<dbReference type="GO" id="GO:0000160">
    <property type="term" value="P:phosphorelay signal transduction system"/>
    <property type="evidence" value="ECO:0007669"/>
    <property type="project" value="UniProtKB-KW"/>
</dbReference>
<evidence type="ECO:0000256" key="1">
    <source>
        <dbReference type="ARBA" id="ARBA00004496"/>
    </source>
</evidence>
<dbReference type="Gene3D" id="3.40.50.2300">
    <property type="match status" value="1"/>
</dbReference>
<dbReference type="SMART" id="SM00342">
    <property type="entry name" value="HTH_ARAC"/>
    <property type="match status" value="1"/>
</dbReference>
<keyword evidence="8" id="KW-0804">Transcription</keyword>
<evidence type="ECO:0000259" key="11">
    <source>
        <dbReference type="PROSITE" id="PS01124"/>
    </source>
</evidence>
<reference evidence="13 14" key="1">
    <citation type="submission" date="2016-10" db="EMBL/GenBank/DDBJ databases">
        <authorList>
            <person name="de Groot N.N."/>
        </authorList>
    </citation>
    <scope>NUCLEOTIDE SEQUENCE [LARGE SCALE GENOMIC DNA]</scope>
    <source>
        <strain evidence="13 14">AR40</strain>
    </source>
</reference>
<dbReference type="RefSeq" id="WP_027205552.1">
    <property type="nucleotide sequence ID" value="NZ_CP065800.1"/>
</dbReference>
<dbReference type="Gene3D" id="1.10.10.60">
    <property type="entry name" value="Homeodomain-like"/>
    <property type="match status" value="2"/>
</dbReference>
<evidence type="ECO:0000256" key="3">
    <source>
        <dbReference type="ARBA" id="ARBA00022490"/>
    </source>
</evidence>
<comment type="subcellular location">
    <subcellularLocation>
        <location evidence="1">Cytoplasm</location>
    </subcellularLocation>
</comment>
<dbReference type="SMART" id="SM00448">
    <property type="entry name" value="REC"/>
    <property type="match status" value="1"/>
</dbReference>
<accession>A0A1H9VWP3</accession>
<evidence type="ECO:0000259" key="12">
    <source>
        <dbReference type="PROSITE" id="PS50110"/>
    </source>
</evidence>
<evidence type="ECO:0000256" key="4">
    <source>
        <dbReference type="ARBA" id="ARBA00022553"/>
    </source>
</evidence>
<dbReference type="Pfam" id="PF00072">
    <property type="entry name" value="Response_reg"/>
    <property type="match status" value="1"/>
</dbReference>
<dbReference type="PROSITE" id="PS50110">
    <property type="entry name" value="RESPONSE_REGULATORY"/>
    <property type="match status" value="1"/>
</dbReference>
<keyword evidence="4 10" id="KW-0597">Phosphoprotein</keyword>
<dbReference type="InterPro" id="IPR011006">
    <property type="entry name" value="CheY-like_superfamily"/>
</dbReference>
<evidence type="ECO:0000256" key="9">
    <source>
        <dbReference type="ARBA" id="ARBA00024867"/>
    </source>
</evidence>
<keyword evidence="6" id="KW-0805">Transcription regulation</keyword>